<reference evidence="2" key="1">
    <citation type="journal article" date="2023" name="Mol. Phylogenet. Evol.">
        <title>Genome-scale phylogeny and comparative genomics of the fungal order Sordariales.</title>
        <authorList>
            <person name="Hensen N."/>
            <person name="Bonometti L."/>
            <person name="Westerberg I."/>
            <person name="Brannstrom I.O."/>
            <person name="Guillou S."/>
            <person name="Cros-Aarteil S."/>
            <person name="Calhoun S."/>
            <person name="Haridas S."/>
            <person name="Kuo A."/>
            <person name="Mondo S."/>
            <person name="Pangilinan J."/>
            <person name="Riley R."/>
            <person name="LaButti K."/>
            <person name="Andreopoulos B."/>
            <person name="Lipzen A."/>
            <person name="Chen C."/>
            <person name="Yan M."/>
            <person name="Daum C."/>
            <person name="Ng V."/>
            <person name="Clum A."/>
            <person name="Steindorff A."/>
            <person name="Ohm R.A."/>
            <person name="Martin F."/>
            <person name="Silar P."/>
            <person name="Natvig D.O."/>
            <person name="Lalanne C."/>
            <person name="Gautier V."/>
            <person name="Ament-Velasquez S.L."/>
            <person name="Kruys A."/>
            <person name="Hutchinson M.I."/>
            <person name="Powell A.J."/>
            <person name="Barry K."/>
            <person name="Miller A.N."/>
            <person name="Grigoriev I.V."/>
            <person name="Debuchy R."/>
            <person name="Gladieux P."/>
            <person name="Hiltunen Thoren M."/>
            <person name="Johannesson H."/>
        </authorList>
    </citation>
    <scope>NUCLEOTIDE SEQUENCE</scope>
    <source>
        <strain evidence="2">CBS 955.72</strain>
    </source>
</reference>
<evidence type="ECO:0000313" key="3">
    <source>
        <dbReference type="Proteomes" id="UP001275084"/>
    </source>
</evidence>
<gene>
    <name evidence="2" type="ORF">B0T25DRAFT_550089</name>
</gene>
<proteinExistence type="predicted"/>
<sequence length="80" mass="8448">MDLPKPAIFPSLPLQSSRLLVIVGIAIASLSGAPPFLVLVVSAQRPERTTPRPATLCTDPILGLGFAYSASLPNARILRL</sequence>
<keyword evidence="3" id="KW-1185">Reference proteome</keyword>
<keyword evidence="1" id="KW-0472">Membrane</keyword>
<dbReference type="EMBL" id="JAUIQD010000005">
    <property type="protein sequence ID" value="KAK3350232.1"/>
    <property type="molecule type" value="Genomic_DNA"/>
</dbReference>
<protein>
    <submittedName>
        <fullName evidence="2">Uncharacterized protein</fullName>
    </submittedName>
</protein>
<dbReference type="Proteomes" id="UP001275084">
    <property type="component" value="Unassembled WGS sequence"/>
</dbReference>
<comment type="caution">
    <text evidence="2">The sequence shown here is derived from an EMBL/GenBank/DDBJ whole genome shotgun (WGS) entry which is preliminary data.</text>
</comment>
<name>A0AAJ0HG68_9PEZI</name>
<evidence type="ECO:0000313" key="2">
    <source>
        <dbReference type="EMBL" id="KAK3350232.1"/>
    </source>
</evidence>
<reference evidence="2" key="2">
    <citation type="submission" date="2023-06" db="EMBL/GenBank/DDBJ databases">
        <authorList>
            <consortium name="Lawrence Berkeley National Laboratory"/>
            <person name="Haridas S."/>
            <person name="Hensen N."/>
            <person name="Bonometti L."/>
            <person name="Westerberg I."/>
            <person name="Brannstrom I.O."/>
            <person name="Guillou S."/>
            <person name="Cros-Aarteil S."/>
            <person name="Calhoun S."/>
            <person name="Kuo A."/>
            <person name="Mondo S."/>
            <person name="Pangilinan J."/>
            <person name="Riley R."/>
            <person name="Labutti K."/>
            <person name="Andreopoulos B."/>
            <person name="Lipzen A."/>
            <person name="Chen C."/>
            <person name="Yanf M."/>
            <person name="Daum C."/>
            <person name="Ng V."/>
            <person name="Clum A."/>
            <person name="Steindorff A."/>
            <person name="Ohm R."/>
            <person name="Martin F."/>
            <person name="Silar P."/>
            <person name="Natvig D."/>
            <person name="Lalanne C."/>
            <person name="Gautier V."/>
            <person name="Ament-Velasquez S.L."/>
            <person name="Kruys A."/>
            <person name="Hutchinson M.I."/>
            <person name="Powell A.J."/>
            <person name="Barry K."/>
            <person name="Miller A.N."/>
            <person name="Grigoriev I.V."/>
            <person name="Debuchy R."/>
            <person name="Gladieux P."/>
            <person name="Thoren M.H."/>
            <person name="Johannesson H."/>
        </authorList>
    </citation>
    <scope>NUCLEOTIDE SEQUENCE</scope>
    <source>
        <strain evidence="2">CBS 955.72</strain>
    </source>
</reference>
<keyword evidence="1" id="KW-0812">Transmembrane</keyword>
<dbReference type="AlphaFoldDB" id="A0AAJ0HG68"/>
<organism evidence="2 3">
    <name type="scientific">Lasiosphaeria hispida</name>
    <dbReference type="NCBI Taxonomy" id="260671"/>
    <lineage>
        <taxon>Eukaryota</taxon>
        <taxon>Fungi</taxon>
        <taxon>Dikarya</taxon>
        <taxon>Ascomycota</taxon>
        <taxon>Pezizomycotina</taxon>
        <taxon>Sordariomycetes</taxon>
        <taxon>Sordariomycetidae</taxon>
        <taxon>Sordariales</taxon>
        <taxon>Lasiosphaeriaceae</taxon>
        <taxon>Lasiosphaeria</taxon>
    </lineage>
</organism>
<keyword evidence="1" id="KW-1133">Transmembrane helix</keyword>
<accession>A0AAJ0HG68</accession>
<feature type="transmembrane region" description="Helical" evidence="1">
    <location>
        <begin position="20"/>
        <end position="43"/>
    </location>
</feature>
<evidence type="ECO:0000256" key="1">
    <source>
        <dbReference type="SAM" id="Phobius"/>
    </source>
</evidence>